<feature type="compositionally biased region" description="Pro residues" evidence="4">
    <location>
        <begin position="495"/>
        <end position="505"/>
    </location>
</feature>
<evidence type="ECO:0000259" key="5">
    <source>
        <dbReference type="SMART" id="SM01349"/>
    </source>
</evidence>
<feature type="domain" description="TOG" evidence="5">
    <location>
        <begin position="270"/>
        <end position="501"/>
    </location>
</feature>
<dbReference type="GO" id="GO:1990571">
    <property type="term" value="P:meiotic centromere clustering"/>
    <property type="evidence" value="ECO:0007669"/>
    <property type="project" value="UniProtKB-ARBA"/>
</dbReference>
<feature type="region of interest" description="Disordered" evidence="4">
    <location>
        <begin position="2022"/>
        <end position="2041"/>
    </location>
</feature>
<dbReference type="GO" id="GO:0030951">
    <property type="term" value="P:establishment or maintenance of microtubule cytoskeleton polarity"/>
    <property type="evidence" value="ECO:0007669"/>
    <property type="project" value="InterPro"/>
</dbReference>
<evidence type="ECO:0000256" key="1">
    <source>
        <dbReference type="ARBA" id="ARBA00004245"/>
    </source>
</evidence>
<dbReference type="SUPFAM" id="SSF48371">
    <property type="entry name" value="ARM repeat"/>
    <property type="match status" value="2"/>
</dbReference>
<evidence type="ECO:0000313" key="6">
    <source>
        <dbReference type="EMBL" id="KAF9519981.1"/>
    </source>
</evidence>
<feature type="domain" description="TOG" evidence="5">
    <location>
        <begin position="818"/>
        <end position="1046"/>
    </location>
</feature>
<proteinExistence type="predicted"/>
<dbReference type="PANTHER" id="PTHR12609">
    <property type="entry name" value="MICROTUBULE ASSOCIATED PROTEIN XMAP215"/>
    <property type="match status" value="1"/>
</dbReference>
<dbReference type="GO" id="GO:0061863">
    <property type="term" value="F:microtubule plus end polymerase"/>
    <property type="evidence" value="ECO:0007669"/>
    <property type="project" value="InterPro"/>
</dbReference>
<dbReference type="GO" id="GO:0046785">
    <property type="term" value="P:microtubule polymerization"/>
    <property type="evidence" value="ECO:0007669"/>
    <property type="project" value="InterPro"/>
</dbReference>
<evidence type="ECO:0000256" key="4">
    <source>
        <dbReference type="SAM" id="MobiDB-lite"/>
    </source>
</evidence>
<reference evidence="6" key="1">
    <citation type="journal article" date="2020" name="Nat. Commun.">
        <title>Large-scale genome sequencing of mycorrhizal fungi provides insights into the early evolution of symbiotic traits.</title>
        <authorList>
            <person name="Miyauchi S."/>
            <person name="Kiss E."/>
            <person name="Kuo A."/>
            <person name="Drula E."/>
            <person name="Kohler A."/>
            <person name="Sanchez-Garcia M."/>
            <person name="Morin E."/>
            <person name="Andreopoulos B."/>
            <person name="Barry K.W."/>
            <person name="Bonito G."/>
            <person name="Buee M."/>
            <person name="Carver A."/>
            <person name="Chen C."/>
            <person name="Cichocki N."/>
            <person name="Clum A."/>
            <person name="Culley D."/>
            <person name="Crous P.W."/>
            <person name="Fauchery L."/>
            <person name="Girlanda M."/>
            <person name="Hayes R.D."/>
            <person name="Keri Z."/>
            <person name="LaButti K."/>
            <person name="Lipzen A."/>
            <person name="Lombard V."/>
            <person name="Magnuson J."/>
            <person name="Maillard F."/>
            <person name="Murat C."/>
            <person name="Nolan M."/>
            <person name="Ohm R.A."/>
            <person name="Pangilinan J."/>
            <person name="Pereira M.F."/>
            <person name="Perotto S."/>
            <person name="Peter M."/>
            <person name="Pfister S."/>
            <person name="Riley R."/>
            <person name="Sitrit Y."/>
            <person name="Stielow J.B."/>
            <person name="Szollosi G."/>
            <person name="Zifcakova L."/>
            <person name="Stursova M."/>
            <person name="Spatafora J.W."/>
            <person name="Tedersoo L."/>
            <person name="Vaario L.M."/>
            <person name="Yamada A."/>
            <person name="Yan M."/>
            <person name="Wang P."/>
            <person name="Xu J."/>
            <person name="Bruns T."/>
            <person name="Baldrian P."/>
            <person name="Vilgalys R."/>
            <person name="Dunand C."/>
            <person name="Henrissat B."/>
            <person name="Grigoriev I.V."/>
            <person name="Hibbett D."/>
            <person name="Nagy L.G."/>
            <person name="Martin F.M."/>
        </authorList>
    </citation>
    <scope>NUCLEOTIDE SEQUENCE</scope>
    <source>
        <strain evidence="6">UP504</strain>
    </source>
</reference>
<gene>
    <name evidence="6" type="ORF">BS47DRAFT_1370532</name>
</gene>
<dbReference type="InterPro" id="IPR011989">
    <property type="entry name" value="ARM-like"/>
</dbReference>
<dbReference type="SMART" id="SM01349">
    <property type="entry name" value="TOG"/>
    <property type="match status" value="5"/>
</dbReference>
<dbReference type="GO" id="GO:1990498">
    <property type="term" value="C:mitotic spindle microtubule"/>
    <property type="evidence" value="ECO:0007669"/>
    <property type="project" value="UniProtKB-ARBA"/>
</dbReference>
<feature type="compositionally biased region" description="Polar residues" evidence="4">
    <location>
        <begin position="1427"/>
        <end position="1455"/>
    </location>
</feature>
<evidence type="ECO:0000313" key="7">
    <source>
        <dbReference type="Proteomes" id="UP000886523"/>
    </source>
</evidence>
<dbReference type="Pfam" id="PF21040">
    <property type="entry name" value="CEP104-like_TOG"/>
    <property type="match status" value="1"/>
</dbReference>
<dbReference type="EMBL" id="MU128914">
    <property type="protein sequence ID" value="KAF9519981.1"/>
    <property type="molecule type" value="Genomic_DNA"/>
</dbReference>
<dbReference type="FunFam" id="1.25.10.10:FF:000019">
    <property type="entry name" value="Cytoskeleton-associated protein 5"/>
    <property type="match status" value="1"/>
</dbReference>
<dbReference type="Pfam" id="PF21041">
    <property type="entry name" value="XMAP215_CLASP_TOG"/>
    <property type="match status" value="1"/>
</dbReference>
<feature type="region of interest" description="Disordered" evidence="4">
    <location>
        <begin position="493"/>
        <end position="512"/>
    </location>
</feature>
<dbReference type="GO" id="GO:0000022">
    <property type="term" value="P:mitotic spindle elongation"/>
    <property type="evidence" value="ECO:0007669"/>
    <property type="project" value="UniProtKB-ARBA"/>
</dbReference>
<dbReference type="GO" id="GO:0044732">
    <property type="term" value="C:mitotic spindle pole body"/>
    <property type="evidence" value="ECO:0007669"/>
    <property type="project" value="UniProtKB-ARBA"/>
</dbReference>
<organism evidence="6 7">
    <name type="scientific">Hydnum rufescens UP504</name>
    <dbReference type="NCBI Taxonomy" id="1448309"/>
    <lineage>
        <taxon>Eukaryota</taxon>
        <taxon>Fungi</taxon>
        <taxon>Dikarya</taxon>
        <taxon>Basidiomycota</taxon>
        <taxon>Agaricomycotina</taxon>
        <taxon>Agaricomycetes</taxon>
        <taxon>Cantharellales</taxon>
        <taxon>Hydnaceae</taxon>
        <taxon>Hydnum</taxon>
    </lineage>
</organism>
<dbReference type="InterPro" id="IPR016024">
    <property type="entry name" value="ARM-type_fold"/>
</dbReference>
<feature type="domain" description="TOG" evidence="5">
    <location>
        <begin position="553"/>
        <end position="786"/>
    </location>
</feature>
<feature type="region of interest" description="Disordered" evidence="4">
    <location>
        <begin position="1024"/>
        <end position="1127"/>
    </location>
</feature>
<feature type="region of interest" description="Disordered" evidence="4">
    <location>
        <begin position="1950"/>
        <end position="2003"/>
    </location>
</feature>
<keyword evidence="2" id="KW-0963">Cytoplasm</keyword>
<feature type="region of interest" description="Disordered" evidence="4">
    <location>
        <begin position="524"/>
        <end position="550"/>
    </location>
</feature>
<feature type="compositionally biased region" description="Low complexity" evidence="4">
    <location>
        <begin position="1026"/>
        <end position="1049"/>
    </location>
</feature>
<protein>
    <recommendedName>
        <fullName evidence="5">TOG domain-containing protein</fullName>
    </recommendedName>
</protein>
<feature type="compositionally biased region" description="Polar residues" evidence="4">
    <location>
        <begin position="2026"/>
        <end position="2041"/>
    </location>
</feature>
<keyword evidence="7" id="KW-1185">Reference proteome</keyword>
<feature type="region of interest" description="Disordered" evidence="4">
    <location>
        <begin position="1361"/>
        <end position="1517"/>
    </location>
</feature>
<accession>A0A9P6DYY5</accession>
<dbReference type="Proteomes" id="UP000886523">
    <property type="component" value="Unassembled WGS sequence"/>
</dbReference>
<feature type="compositionally biased region" description="Polar residues" evidence="4">
    <location>
        <begin position="1865"/>
        <end position="1878"/>
    </location>
</feature>
<feature type="domain" description="TOG" evidence="5">
    <location>
        <begin position="3"/>
        <end position="228"/>
    </location>
</feature>
<comment type="caution">
    <text evidence="6">The sequence shown here is derived from an EMBL/GenBank/DDBJ whole genome shotgun (WGS) entry which is preliminary data.</text>
</comment>
<evidence type="ECO:0000256" key="2">
    <source>
        <dbReference type="ARBA" id="ARBA00022490"/>
    </source>
</evidence>
<dbReference type="InterPro" id="IPR045110">
    <property type="entry name" value="XMAP215"/>
</dbReference>
<dbReference type="InterPro" id="IPR034085">
    <property type="entry name" value="TOG"/>
</dbReference>
<keyword evidence="3" id="KW-0206">Cytoskeleton</keyword>
<comment type="subcellular location">
    <subcellularLocation>
        <location evidence="1">Cytoplasm</location>
        <location evidence="1">Cytoskeleton</location>
    </subcellularLocation>
</comment>
<feature type="region of interest" description="Disordered" evidence="4">
    <location>
        <begin position="1810"/>
        <end position="1888"/>
    </location>
</feature>
<dbReference type="GO" id="GO:0051315">
    <property type="term" value="P:attachment of mitotic spindle microtubules to kinetochore"/>
    <property type="evidence" value="ECO:0007669"/>
    <property type="project" value="UniProtKB-ARBA"/>
</dbReference>
<feature type="compositionally biased region" description="Basic and acidic residues" evidence="4">
    <location>
        <begin position="1953"/>
        <end position="1965"/>
    </location>
</feature>
<feature type="compositionally biased region" description="Polar residues" evidence="4">
    <location>
        <begin position="1966"/>
        <end position="1985"/>
    </location>
</feature>
<dbReference type="GO" id="GO:0051010">
    <property type="term" value="F:microtubule plus-end binding"/>
    <property type="evidence" value="ECO:0007669"/>
    <property type="project" value="InterPro"/>
</dbReference>
<name>A0A9P6DYY5_9AGAM</name>
<feature type="compositionally biased region" description="Polar residues" evidence="4">
    <location>
        <begin position="1810"/>
        <end position="1824"/>
    </location>
</feature>
<dbReference type="GO" id="GO:0005881">
    <property type="term" value="C:cytoplasmic microtubule"/>
    <property type="evidence" value="ECO:0007669"/>
    <property type="project" value="UniProtKB-ARBA"/>
</dbReference>
<feature type="domain" description="TOG" evidence="5">
    <location>
        <begin position="1145"/>
        <end position="1369"/>
    </location>
</feature>
<evidence type="ECO:0000256" key="3">
    <source>
        <dbReference type="ARBA" id="ARBA00023212"/>
    </source>
</evidence>
<dbReference type="Gene3D" id="1.25.10.10">
    <property type="entry name" value="Leucine-rich Repeat Variant"/>
    <property type="match status" value="5"/>
</dbReference>
<dbReference type="OrthoDB" id="205662at2759"/>
<dbReference type="GO" id="GO:0099070">
    <property type="term" value="C:static microtubule bundle"/>
    <property type="evidence" value="ECO:0007669"/>
    <property type="project" value="UniProtKB-ARBA"/>
</dbReference>
<dbReference type="InterPro" id="IPR048491">
    <property type="entry name" value="XMAP215_CLASP_TOG"/>
</dbReference>
<sequence>MDDGPAPVEEDFSSVPIAERLAHKNWKARLHGYESLIKAFAATGSETDSAFKPYLQNPEILKKMRKGVDVVFHLVKYAGEYAARTRETIVPALVDKCLGSTRLGTKQKALALVLEYVEVENSGEGVVRDLLPGVNAKQPKTVAATVTALGDVVRAYGLKVTPPGPILKVLPKIFGHSDKAVRLEGTLLAKSFHSWIGPALQPSLAELKPIALKELNESFEEMEKNGQGFGTARQERQTKAQLREIEAAAMNGAAEGAIEVEEPEEIDPRAFAEEVDIIPKIPGDFQAQVVSSKWKDRKETLDAVSEVVKTAQRIKDSEGMSDLIRALSKRMTDANVMCVMTAANNIGFIAKGIGQPFAKYKSIVIPPMLERYKERKQNVVDALDAGLDDVFATTTFPDITEDLMNSMKSKNPQVQERTLKFFNRCLSTTKIPPNKTDVKPICELLVTLLSDGFEPTRASSQQGLGIMMKIIGERALNPFMEAFEAATIKCKIAGPAPPKPPPPATAAPKRAPPSKVLTEIALNDDSDAPKPLGKPPAHAPSSTAPPSDSFKYKFTPEDAEALAGDLVPSELATDLGDAAWKTRLACLDEAFPQWLESVIETAECEVLFRFLGKKPGWNEKNFQVSAKCFAILNTLASRSPTFSKACIALATPHLTEKLGDMKLKKPASDALMVFAEKSSLSFVLGLAYDPLNKQKAPKMLADSIVWINSALVDFGISGLALRALIEFLKQALKNSNAAVRSSATAALVTLRLFAGTGIKDFLEDLNPQLLTTIQAEFDKVEGQSAPVPTRTSADVVLSSAAGSGGKAKGATSGDPLDDLFPRVDLEKLVSATSILADAKSEAWKTRKEALEGLLAILEVGTNKRLKPNLGDIAQMLKARLADINKLVQGHALDIVARIATGMNRPFEKYSRILVLPVAQVMADQKANIRASACTTLTAIANACEGIDSMAHFIGTALESTNPLLRTTLFGWIDGWLKENRFSSSTDVSNWVPSSADVRKGATSILPVVIAHVGVDYVIEKTNALKPASRSASTTPASEEATAPAAAPSRKGLLSRRLGAASPRPASRAENEPEPPSPGGSLGMIKKGHALKRPLSVSAKPPTPVLSSSDSLPFITGSPDPKRGRLAKDGSRWVIESGPSRKDLVEALQHQMETHASQELLSLLFSHDHNAVNDHIAGLTMICDCYTSTAAGEESFGVSIEEAKAILIANADLPLKYVSTKIHEPQPNLMNKCLDVVDSLGDARELIRNRVQTIMQTLPKVFSSSRLFSLLLEHGLRSKVAKTRQGALDEMANIIKKKGVAVCDPSKALPLVAAAVNDKDPSVRKSALSVIGECYTLEGDKVWNHIGRLDPKAQTQVEEKLKRLPTPSKTPAGLESSAIPSISRVASARPGSPLALPRRGSVNAPSPAGVSRLSRPMSPPSSPLARSTTPVMSRTGSPPTSPARTQTNGAGPSSPTRPKGGPASRLAAPRTRPQSISSGLPPPGSRTQTLRAPSVDMSKQHSRSNLSDPRAPDELNGQDEITITISSILSSDPARSVEALKKIQKILDVPLDMEHTSLEFQNLANHTDGLVETITLQMAHVFDRSEGIAEPQNYRLAKHLIQTLNAFCDHWYSGRDASCGHLNFTAGELTTRLLQTDESQDSKVKDLSRFINMIILRLFATGRRIHVFRALFNLLLHITKGFTAKGTSPQSRDAKLAELVLKCMWKLARGIPADLEKGVLDPVEIFPALEAFLQTIPPNEWRARAASKVPCGDMPLRTIKVVIQHVVGAFGDEVYDQLSASFDDPSATIVYPYVYRILNSAAAVARPLSAGSTAPSLAPSTSGRSSVVIPPRSESPEYPAVSTRRQMSSSSSLSSAFNINRERSDSAMSNSVTSGRDTSPPTPIVAEPDPDTKLIEIIGHISSETTGALHKEGITELHHFLKAYPQKRPKVDKMLDATGPQFRKYLARALASRAAEDEDRRGDTLSRLESSQPVSEPTSPRSSIVSTAARRISGPADGSPDDRALSRLHDIFRYQGRSSVVLDSRRASVTSSARPDSPTTDMANQRLEAARNVV</sequence>
<dbReference type="FunFam" id="1.25.10.10:FF:000068">
    <property type="entry name" value="cytoskeleton-associated protein 5 isoform X1"/>
    <property type="match status" value="1"/>
</dbReference>